<dbReference type="GO" id="GO:0016787">
    <property type="term" value="F:hydrolase activity"/>
    <property type="evidence" value="ECO:0007669"/>
    <property type="project" value="UniProtKB-KW"/>
</dbReference>
<dbReference type="InterPro" id="IPR033932">
    <property type="entry name" value="YtcJ-like"/>
</dbReference>
<dbReference type="RefSeq" id="WP_279528201.1">
    <property type="nucleotide sequence ID" value="NZ_CP122312.1"/>
</dbReference>
<accession>A0ABD5Z8F8</accession>
<dbReference type="EC" id="3.5.-.-" evidence="2"/>
<dbReference type="SUPFAM" id="SSF51556">
    <property type="entry name" value="Metallo-dependent hydrolases"/>
    <property type="match status" value="1"/>
</dbReference>
<dbReference type="Gene3D" id="3.20.20.140">
    <property type="entry name" value="Metal-dependent hydrolases"/>
    <property type="match status" value="1"/>
</dbReference>
<gene>
    <name evidence="2" type="ORF">ACFQJ9_18955</name>
</gene>
<dbReference type="Proteomes" id="UP001596447">
    <property type="component" value="Unassembled WGS sequence"/>
</dbReference>
<evidence type="ECO:0000313" key="3">
    <source>
        <dbReference type="Proteomes" id="UP001596447"/>
    </source>
</evidence>
<keyword evidence="3" id="KW-1185">Reference proteome</keyword>
<dbReference type="CDD" id="cd01300">
    <property type="entry name" value="YtcJ_like"/>
    <property type="match status" value="1"/>
</dbReference>
<dbReference type="SUPFAM" id="SSF51338">
    <property type="entry name" value="Composite domain of metallo-dependent hydrolases"/>
    <property type="match status" value="1"/>
</dbReference>
<proteinExistence type="predicted"/>
<protein>
    <submittedName>
        <fullName evidence="2">Amidohydrolase</fullName>
        <ecNumber evidence="2">3.5.-.-</ecNumber>
    </submittedName>
</protein>
<dbReference type="PANTHER" id="PTHR22642">
    <property type="entry name" value="IMIDAZOLONEPROPIONASE"/>
    <property type="match status" value="1"/>
</dbReference>
<name>A0ABD5Z8F8_9EURY</name>
<evidence type="ECO:0000259" key="1">
    <source>
        <dbReference type="Pfam" id="PF07969"/>
    </source>
</evidence>
<dbReference type="PANTHER" id="PTHR22642:SF2">
    <property type="entry name" value="PROTEIN LONG AFTER FAR-RED 3"/>
    <property type="match status" value="1"/>
</dbReference>
<sequence length="516" mass="56408">MTEPADLILRNAEVHTLADPDGDGTPDAEAVAVRDGEIVRVDTDYEVDFLEGVETEVVDLAGRTLLPGFVDAHTHMDNLGQYTVHADLSGAASLDEALERLRENVHEDREWVLGFGYDESEWGDDADYPTRADLDEVSEERPVAALRVDLHTASLNSVALDLLGDDLPDTDVRTEGGEPTGVVVEDAAETVRETIAPDREQTRDLLLAARDVAHERGVTGVHDMVRDSHAPAVYRDLAEDGDLDLRVRINYWSDHLDALQEVGLETNHGGELVETGAIKTFTDGSFGSRTAKLSEPYADAPEETGQWVVDPDELDDLVERADAAGFQVAAHAIGDEAVDAALDAFERCEAPGEMRHRVEHAELVTEENVERFADLGVVASMQPNFLKWAHEGGLYDARIGEERRKRADPLRNLADAGVSLAFSSDCMPLDPLLGVHEAVNAESERQRLDVTEALRAYTVGAAYAGFDEDRLGTVEVGKRADFTVLDDSPWEHPEEIDGIDVALTVVDGDIVYDGRE</sequence>
<dbReference type="InterPro" id="IPR011059">
    <property type="entry name" value="Metal-dep_hydrolase_composite"/>
</dbReference>
<feature type="domain" description="Amidohydrolase 3" evidence="1">
    <location>
        <begin position="56"/>
        <end position="512"/>
    </location>
</feature>
<dbReference type="Gene3D" id="3.10.310.70">
    <property type="match status" value="1"/>
</dbReference>
<comment type="caution">
    <text evidence="2">The sequence shown here is derived from an EMBL/GenBank/DDBJ whole genome shotgun (WGS) entry which is preliminary data.</text>
</comment>
<evidence type="ECO:0000313" key="2">
    <source>
        <dbReference type="EMBL" id="MFC7201456.1"/>
    </source>
</evidence>
<dbReference type="AlphaFoldDB" id="A0ABD5Z8F8"/>
<organism evidence="2 3">
    <name type="scientific">Halospeciosus flavus</name>
    <dbReference type="NCBI Taxonomy" id="3032283"/>
    <lineage>
        <taxon>Archaea</taxon>
        <taxon>Methanobacteriati</taxon>
        <taxon>Methanobacteriota</taxon>
        <taxon>Stenosarchaea group</taxon>
        <taxon>Halobacteria</taxon>
        <taxon>Halobacteriales</taxon>
        <taxon>Halobacteriaceae</taxon>
        <taxon>Halospeciosus</taxon>
    </lineage>
</organism>
<reference evidence="2 3" key="1">
    <citation type="journal article" date="2019" name="Int. J. Syst. Evol. Microbiol.">
        <title>The Global Catalogue of Microorganisms (GCM) 10K type strain sequencing project: providing services to taxonomists for standard genome sequencing and annotation.</title>
        <authorList>
            <consortium name="The Broad Institute Genomics Platform"/>
            <consortium name="The Broad Institute Genome Sequencing Center for Infectious Disease"/>
            <person name="Wu L."/>
            <person name="Ma J."/>
        </authorList>
    </citation>
    <scope>NUCLEOTIDE SEQUENCE [LARGE SCALE GENOMIC DNA]</scope>
    <source>
        <strain evidence="2 3">XZGYJ-43</strain>
    </source>
</reference>
<dbReference type="InterPro" id="IPR013108">
    <property type="entry name" value="Amidohydro_3"/>
</dbReference>
<dbReference type="Pfam" id="PF07969">
    <property type="entry name" value="Amidohydro_3"/>
    <property type="match status" value="1"/>
</dbReference>
<dbReference type="EMBL" id="JBHTAR010000011">
    <property type="protein sequence ID" value="MFC7201456.1"/>
    <property type="molecule type" value="Genomic_DNA"/>
</dbReference>
<keyword evidence="2" id="KW-0378">Hydrolase</keyword>
<dbReference type="Gene3D" id="2.30.40.10">
    <property type="entry name" value="Urease, subunit C, domain 1"/>
    <property type="match status" value="1"/>
</dbReference>
<dbReference type="InterPro" id="IPR032466">
    <property type="entry name" value="Metal_Hydrolase"/>
</dbReference>